<keyword evidence="1" id="KW-1133">Transmembrane helix</keyword>
<feature type="transmembrane region" description="Helical" evidence="1">
    <location>
        <begin position="34"/>
        <end position="56"/>
    </location>
</feature>
<keyword evidence="3" id="KW-1185">Reference proteome</keyword>
<dbReference type="EMBL" id="JBHUCM010000053">
    <property type="protein sequence ID" value="MFD1545948.1"/>
    <property type="molecule type" value="Genomic_DNA"/>
</dbReference>
<reference evidence="3" key="1">
    <citation type="journal article" date="2019" name="Int. J. Syst. Evol. Microbiol.">
        <title>The Global Catalogue of Microorganisms (GCM) 10K type strain sequencing project: providing services to taxonomists for standard genome sequencing and annotation.</title>
        <authorList>
            <consortium name="The Broad Institute Genomics Platform"/>
            <consortium name="The Broad Institute Genome Sequencing Center for Infectious Disease"/>
            <person name="Wu L."/>
            <person name="Ma J."/>
        </authorList>
    </citation>
    <scope>NUCLEOTIDE SEQUENCE [LARGE SCALE GENOMIC DNA]</scope>
    <source>
        <strain evidence="3">CGMCC 1.15399</strain>
    </source>
</reference>
<proteinExistence type="predicted"/>
<organism evidence="2 3">
    <name type="scientific">Nonomuraea guangzhouensis</name>
    <dbReference type="NCBI Taxonomy" id="1291555"/>
    <lineage>
        <taxon>Bacteria</taxon>
        <taxon>Bacillati</taxon>
        <taxon>Actinomycetota</taxon>
        <taxon>Actinomycetes</taxon>
        <taxon>Streptosporangiales</taxon>
        <taxon>Streptosporangiaceae</taxon>
        <taxon>Nonomuraea</taxon>
    </lineage>
</organism>
<evidence type="ECO:0000313" key="2">
    <source>
        <dbReference type="EMBL" id="MFD1545948.1"/>
    </source>
</evidence>
<name>A0ABW4GSX4_9ACTN</name>
<keyword evidence="1" id="KW-0472">Membrane</keyword>
<comment type="caution">
    <text evidence="2">The sequence shown here is derived from an EMBL/GenBank/DDBJ whole genome shotgun (WGS) entry which is preliminary data.</text>
</comment>
<dbReference type="RefSeq" id="WP_219537593.1">
    <property type="nucleotide sequence ID" value="NZ_JAHKRM010000039.1"/>
</dbReference>
<dbReference type="Proteomes" id="UP001597097">
    <property type="component" value="Unassembled WGS sequence"/>
</dbReference>
<accession>A0ABW4GSX4</accession>
<protein>
    <recommendedName>
        <fullName evidence="4">Holin</fullName>
    </recommendedName>
</protein>
<evidence type="ECO:0000256" key="1">
    <source>
        <dbReference type="SAM" id="Phobius"/>
    </source>
</evidence>
<evidence type="ECO:0008006" key="4">
    <source>
        <dbReference type="Google" id="ProtNLM"/>
    </source>
</evidence>
<sequence>MSDQSVRLKGDRLSRTERIIAGTAGAIVTVDNDLATFAAILAAIGAAAALIAVLGIRFNTVKAAGAELARTDTEGLAPMPRRLMRA</sequence>
<keyword evidence="1" id="KW-0812">Transmembrane</keyword>
<gene>
    <name evidence="2" type="ORF">ACFSJ0_53530</name>
</gene>
<evidence type="ECO:0000313" key="3">
    <source>
        <dbReference type="Proteomes" id="UP001597097"/>
    </source>
</evidence>